<dbReference type="GO" id="GO:0012505">
    <property type="term" value="C:endomembrane system"/>
    <property type="evidence" value="ECO:0007669"/>
    <property type="project" value="UniProtKB-SubCell"/>
</dbReference>
<evidence type="ECO:0008006" key="8">
    <source>
        <dbReference type="Google" id="ProtNLM"/>
    </source>
</evidence>
<protein>
    <recommendedName>
        <fullName evidence="8">Isoprenylcysteine carboxyl methyltransferase</fullName>
    </recommendedName>
</protein>
<dbReference type="Pfam" id="PF04191">
    <property type="entry name" value="PEMT"/>
    <property type="match status" value="1"/>
</dbReference>
<reference evidence="7" key="1">
    <citation type="submission" date="2017-01" db="EMBL/GenBank/DDBJ databases">
        <authorList>
            <person name="Brunel B."/>
        </authorList>
    </citation>
    <scope>NUCLEOTIDE SEQUENCE [LARGE SCALE GENOMIC DNA]</scope>
</reference>
<evidence type="ECO:0000313" key="6">
    <source>
        <dbReference type="EMBL" id="SIT59825.1"/>
    </source>
</evidence>
<keyword evidence="3 5" id="KW-1133">Transmembrane helix</keyword>
<dbReference type="AlphaFoldDB" id="A0A1R3VJ18"/>
<dbReference type="InterPro" id="IPR007318">
    <property type="entry name" value="Phopholipid_MeTrfase"/>
</dbReference>
<accession>A0A1R3VJ18</accession>
<evidence type="ECO:0000256" key="1">
    <source>
        <dbReference type="ARBA" id="ARBA00004127"/>
    </source>
</evidence>
<name>A0A1R3VJ18_9HYPH</name>
<keyword evidence="2 5" id="KW-0812">Transmembrane</keyword>
<dbReference type="EMBL" id="FTPD01000078">
    <property type="protein sequence ID" value="SIT59825.1"/>
    <property type="molecule type" value="Genomic_DNA"/>
</dbReference>
<evidence type="ECO:0000256" key="3">
    <source>
        <dbReference type="ARBA" id="ARBA00022989"/>
    </source>
</evidence>
<comment type="subcellular location">
    <subcellularLocation>
        <location evidence="1">Endomembrane system</location>
        <topology evidence="1">Multi-pass membrane protein</topology>
    </subcellularLocation>
</comment>
<evidence type="ECO:0000256" key="4">
    <source>
        <dbReference type="ARBA" id="ARBA00023136"/>
    </source>
</evidence>
<evidence type="ECO:0000256" key="5">
    <source>
        <dbReference type="SAM" id="Phobius"/>
    </source>
</evidence>
<dbReference type="Proteomes" id="UP000188388">
    <property type="component" value="Unassembled WGS sequence"/>
</dbReference>
<evidence type="ECO:0000313" key="7">
    <source>
        <dbReference type="Proteomes" id="UP000188388"/>
    </source>
</evidence>
<feature type="transmembrane region" description="Helical" evidence="5">
    <location>
        <begin position="55"/>
        <end position="75"/>
    </location>
</feature>
<keyword evidence="4 5" id="KW-0472">Membrane</keyword>
<gene>
    <name evidence="6" type="ORF">BQ8794_80159</name>
</gene>
<organism evidence="6 7">
    <name type="scientific">Mesorhizobium prunaredense</name>
    <dbReference type="NCBI Taxonomy" id="1631249"/>
    <lineage>
        <taxon>Bacteria</taxon>
        <taxon>Pseudomonadati</taxon>
        <taxon>Pseudomonadota</taxon>
        <taxon>Alphaproteobacteria</taxon>
        <taxon>Hyphomicrobiales</taxon>
        <taxon>Phyllobacteriaceae</taxon>
        <taxon>Mesorhizobium</taxon>
    </lineage>
</organism>
<proteinExistence type="predicted"/>
<dbReference type="PANTHER" id="PTHR12714:SF24">
    <property type="entry name" value="SLR1182 PROTEIN"/>
    <property type="match status" value="1"/>
</dbReference>
<dbReference type="STRING" id="1631249.BQ8794_80159"/>
<evidence type="ECO:0000256" key="2">
    <source>
        <dbReference type="ARBA" id="ARBA00022692"/>
    </source>
</evidence>
<sequence>MATGEIMTATSGETHDHPGVIAPPPLVFAGSWAAGVLADRYASGWPLPPALPAKVLAVLLGGAGVVFLAGALGLFRKAGTRPEPWQPTTAIVTSGIYRVTRNPMYVGMALVYVALALALGSLIALTLLSAAVLVIYRGVILREEQYLERKFGGEYRAYKARVRRWL</sequence>
<dbReference type="GO" id="GO:0016740">
    <property type="term" value="F:transferase activity"/>
    <property type="evidence" value="ECO:0007669"/>
    <property type="project" value="UniProtKB-ARBA"/>
</dbReference>
<dbReference type="Gene3D" id="1.20.120.1630">
    <property type="match status" value="1"/>
</dbReference>
<keyword evidence="7" id="KW-1185">Reference proteome</keyword>
<dbReference type="PANTHER" id="PTHR12714">
    <property type="entry name" value="PROTEIN-S ISOPRENYLCYSTEINE O-METHYLTRANSFERASE"/>
    <property type="match status" value="1"/>
</dbReference>
<feature type="transmembrane region" description="Helical" evidence="5">
    <location>
        <begin position="109"/>
        <end position="136"/>
    </location>
</feature>